<reference evidence="1 4" key="1">
    <citation type="submission" date="2017-02" db="EMBL/GenBank/DDBJ databases">
        <title>Draft genome sequence of Moraxella caviae CCUG 355 type strain.</title>
        <authorList>
            <person name="Engstrom-Jakobsson H."/>
            <person name="Salva-Serra F."/>
            <person name="Thorell K."/>
            <person name="Gonzales-Siles L."/>
            <person name="Karlsson R."/>
            <person name="Boulund F."/>
            <person name="Engstrand L."/>
            <person name="Moore E."/>
        </authorList>
    </citation>
    <scope>NUCLEOTIDE SEQUENCE [LARGE SCALE GENOMIC DNA]</scope>
    <source>
        <strain evidence="1 4">CCUG 355</strain>
    </source>
</reference>
<proteinExistence type="predicted"/>
<keyword evidence="4" id="KW-1185">Reference proteome</keyword>
<name>A0A1S9ZUB6_9GAMM</name>
<dbReference type="EMBL" id="MUXU01000090">
    <property type="protein sequence ID" value="OOR87048.1"/>
    <property type="molecule type" value="Genomic_DNA"/>
</dbReference>
<dbReference type="STRING" id="34060.B0181_11295"/>
<dbReference type="RefSeq" id="WP_078277585.1">
    <property type="nucleotide sequence ID" value="NZ_MUXU01000090.1"/>
</dbReference>
<gene>
    <name evidence="1" type="ORF">B0181_11295</name>
    <name evidence="2" type="ORF">NCTC10293_01096</name>
    <name evidence="3" type="ORF">NCTC10293_01305</name>
</gene>
<dbReference type="EMBL" id="UGQE01000002">
    <property type="protein sequence ID" value="STZ13522.1"/>
    <property type="molecule type" value="Genomic_DNA"/>
</dbReference>
<evidence type="ECO:0000313" key="2">
    <source>
        <dbReference type="EMBL" id="STZ13522.1"/>
    </source>
</evidence>
<evidence type="ECO:0000313" key="5">
    <source>
        <dbReference type="Proteomes" id="UP000255279"/>
    </source>
</evidence>
<dbReference type="Proteomes" id="UP000190435">
    <property type="component" value="Unassembled WGS sequence"/>
</dbReference>
<protein>
    <submittedName>
        <fullName evidence="1">Uncharacterized protein</fullName>
    </submittedName>
</protein>
<sequence length="78" mass="8512">MSQKNLEALLASLIPPSDPLNAYNHILSDGAEIKASVTLNKEQAAMVLAIHDYGLEVITDDNKHLLYGIIADLKNQII</sequence>
<dbReference type="Proteomes" id="UP000255279">
    <property type="component" value="Unassembled WGS sequence"/>
</dbReference>
<evidence type="ECO:0000313" key="1">
    <source>
        <dbReference type="EMBL" id="OOR87048.1"/>
    </source>
</evidence>
<dbReference type="AlphaFoldDB" id="A0A1S9ZUB6"/>
<dbReference type="EMBL" id="UGQE01000002">
    <property type="protein sequence ID" value="STZ13727.1"/>
    <property type="molecule type" value="Genomic_DNA"/>
</dbReference>
<organism evidence="1 4">
    <name type="scientific">Moraxella caviae</name>
    <dbReference type="NCBI Taxonomy" id="34060"/>
    <lineage>
        <taxon>Bacteria</taxon>
        <taxon>Pseudomonadati</taxon>
        <taxon>Pseudomonadota</taxon>
        <taxon>Gammaproteobacteria</taxon>
        <taxon>Moraxellales</taxon>
        <taxon>Moraxellaceae</taxon>
        <taxon>Moraxella</taxon>
    </lineage>
</organism>
<evidence type="ECO:0000313" key="3">
    <source>
        <dbReference type="EMBL" id="STZ13727.1"/>
    </source>
</evidence>
<dbReference type="OrthoDB" id="7064331at2"/>
<accession>A0A1S9ZUB6</accession>
<reference evidence="2 5" key="2">
    <citation type="submission" date="2018-06" db="EMBL/GenBank/DDBJ databases">
        <authorList>
            <consortium name="Pathogen Informatics"/>
            <person name="Doyle S."/>
        </authorList>
    </citation>
    <scope>NUCLEOTIDE SEQUENCE [LARGE SCALE GENOMIC DNA]</scope>
    <source>
        <strain evidence="2 5">NCTC10293</strain>
    </source>
</reference>
<evidence type="ECO:0000313" key="4">
    <source>
        <dbReference type="Proteomes" id="UP000190435"/>
    </source>
</evidence>